<evidence type="ECO:0000313" key="10">
    <source>
        <dbReference type="EMBL" id="VDP18432.1"/>
    </source>
</evidence>
<feature type="transmembrane region" description="Helical" evidence="8">
    <location>
        <begin position="97"/>
        <end position="114"/>
    </location>
</feature>
<reference evidence="10 11" key="2">
    <citation type="submission" date="2018-11" db="EMBL/GenBank/DDBJ databases">
        <authorList>
            <consortium name="Pathogen Informatics"/>
        </authorList>
    </citation>
    <scope>NUCLEOTIDE SEQUENCE [LARGE SCALE GENOMIC DNA]</scope>
</reference>
<evidence type="ECO:0000256" key="1">
    <source>
        <dbReference type="ARBA" id="ARBA00004141"/>
    </source>
</evidence>
<dbReference type="WBParaSite" id="SBAD_0000896901-mRNA-1">
    <property type="protein sequence ID" value="SBAD_0000896901-mRNA-1"/>
    <property type="gene ID" value="SBAD_0000896901"/>
</dbReference>
<dbReference type="InterPro" id="IPR050814">
    <property type="entry name" value="Myo-inositol_Transporter"/>
</dbReference>
<feature type="domain" description="Major facilitator superfamily (MFS) profile" evidence="9">
    <location>
        <begin position="30"/>
        <end position="360"/>
    </location>
</feature>
<comment type="subcellular location">
    <subcellularLocation>
        <location evidence="1">Membrane</location>
        <topology evidence="1">Multi-pass membrane protein</topology>
    </subcellularLocation>
</comment>
<sequence>MGQLGVVLESGSVPQRNLSQMKTTGHVIFITAMAVIGGFLFGYDCGVVSGAMLIIKTQFKLNDQWQELIVSSTVIAAAVFAALGGYLNDKFGRKKTILLSSIMFAIGAAVMGLANSKEMLLVGRIIVGAGAGTSSCVIPAYIAEVTPPTTRGRMLVTFQLMITLGFWVASLSNAAFSYIKDDDLNWRLMLGVAGVPPLFQLLGFSWLPESPRWLALHSYKEKAEAVLADIYGGDEDAKRWAQADVQQMIKDQEKTQSEIEAKGGSSILSTMIKTHSTRKALVIGCMLQMFQQLCGINTVMYYSASIIQSGGIRSRTMSIWMTSVTSGVNFFCTFIGIYLIERLGRRRLILYSTIGMFQYS</sequence>
<dbReference type="EMBL" id="UZAM01011825">
    <property type="protein sequence ID" value="VDP18432.1"/>
    <property type="molecule type" value="Genomic_DNA"/>
</dbReference>
<dbReference type="GO" id="GO:0005366">
    <property type="term" value="F:myo-inositol:proton symporter activity"/>
    <property type="evidence" value="ECO:0007669"/>
    <property type="project" value="TreeGrafter"/>
</dbReference>
<evidence type="ECO:0000313" key="11">
    <source>
        <dbReference type="Proteomes" id="UP000270296"/>
    </source>
</evidence>
<dbReference type="Proteomes" id="UP000270296">
    <property type="component" value="Unassembled WGS sequence"/>
</dbReference>
<name>A0A183IYF8_9BILA</name>
<proteinExistence type="inferred from homology"/>
<keyword evidence="4 8" id="KW-0812">Transmembrane</keyword>
<comment type="similarity">
    <text evidence="2 7">Belongs to the major facilitator superfamily. Sugar transporter (TC 2.A.1.1) family.</text>
</comment>
<reference evidence="12" key="1">
    <citation type="submission" date="2016-06" db="UniProtKB">
        <authorList>
            <consortium name="WormBaseParasite"/>
        </authorList>
    </citation>
    <scope>IDENTIFICATION</scope>
</reference>
<dbReference type="PANTHER" id="PTHR48020">
    <property type="entry name" value="PROTON MYO-INOSITOL COTRANSPORTER"/>
    <property type="match status" value="1"/>
</dbReference>
<dbReference type="NCBIfam" id="TIGR00879">
    <property type="entry name" value="SP"/>
    <property type="match status" value="1"/>
</dbReference>
<feature type="transmembrane region" description="Helical" evidence="8">
    <location>
        <begin position="319"/>
        <end position="340"/>
    </location>
</feature>
<dbReference type="PROSITE" id="PS00216">
    <property type="entry name" value="SUGAR_TRANSPORT_1"/>
    <property type="match status" value="1"/>
</dbReference>
<keyword evidence="11" id="KW-1185">Reference proteome</keyword>
<feature type="transmembrane region" description="Helical" evidence="8">
    <location>
        <begin position="154"/>
        <end position="176"/>
    </location>
</feature>
<dbReference type="Pfam" id="PF00083">
    <property type="entry name" value="Sugar_tr"/>
    <property type="match status" value="1"/>
</dbReference>
<evidence type="ECO:0000256" key="2">
    <source>
        <dbReference type="ARBA" id="ARBA00010992"/>
    </source>
</evidence>
<dbReference type="AlphaFoldDB" id="A0A183IYF8"/>
<evidence type="ECO:0000256" key="4">
    <source>
        <dbReference type="ARBA" id="ARBA00022692"/>
    </source>
</evidence>
<dbReference type="Gene3D" id="1.20.1250.20">
    <property type="entry name" value="MFS general substrate transporter like domains"/>
    <property type="match status" value="1"/>
</dbReference>
<dbReference type="PRINTS" id="PR00171">
    <property type="entry name" value="SUGRTRNSPORT"/>
</dbReference>
<dbReference type="PROSITE" id="PS50850">
    <property type="entry name" value="MFS"/>
    <property type="match status" value="1"/>
</dbReference>
<evidence type="ECO:0000256" key="3">
    <source>
        <dbReference type="ARBA" id="ARBA00022448"/>
    </source>
</evidence>
<dbReference type="PANTHER" id="PTHR48020:SF12">
    <property type="entry name" value="PROTON MYO-INOSITOL COTRANSPORTER"/>
    <property type="match status" value="1"/>
</dbReference>
<evidence type="ECO:0000256" key="8">
    <source>
        <dbReference type="SAM" id="Phobius"/>
    </source>
</evidence>
<evidence type="ECO:0000313" key="12">
    <source>
        <dbReference type="WBParaSite" id="SBAD_0000896901-mRNA-1"/>
    </source>
</evidence>
<keyword evidence="6 8" id="KW-0472">Membrane</keyword>
<dbReference type="PROSITE" id="PS00217">
    <property type="entry name" value="SUGAR_TRANSPORT_2"/>
    <property type="match status" value="1"/>
</dbReference>
<keyword evidence="5 8" id="KW-1133">Transmembrane helix</keyword>
<feature type="transmembrane region" description="Helical" evidence="8">
    <location>
        <begin position="27"/>
        <end position="55"/>
    </location>
</feature>
<accession>A0A183IYF8</accession>
<gene>
    <name evidence="10" type="ORF">SBAD_LOCUS8656</name>
</gene>
<dbReference type="OrthoDB" id="6339427at2759"/>
<keyword evidence="3 7" id="KW-0813">Transport</keyword>
<dbReference type="GO" id="GO:0016324">
    <property type="term" value="C:apical plasma membrane"/>
    <property type="evidence" value="ECO:0007669"/>
    <property type="project" value="TreeGrafter"/>
</dbReference>
<evidence type="ECO:0000256" key="6">
    <source>
        <dbReference type="ARBA" id="ARBA00023136"/>
    </source>
</evidence>
<evidence type="ECO:0000256" key="7">
    <source>
        <dbReference type="RuleBase" id="RU003346"/>
    </source>
</evidence>
<organism evidence="12">
    <name type="scientific">Soboliphyme baturini</name>
    <dbReference type="NCBI Taxonomy" id="241478"/>
    <lineage>
        <taxon>Eukaryota</taxon>
        <taxon>Metazoa</taxon>
        <taxon>Ecdysozoa</taxon>
        <taxon>Nematoda</taxon>
        <taxon>Enoplea</taxon>
        <taxon>Dorylaimia</taxon>
        <taxon>Dioctophymatida</taxon>
        <taxon>Dioctophymatoidea</taxon>
        <taxon>Soboliphymatidae</taxon>
        <taxon>Soboliphyme</taxon>
    </lineage>
</organism>
<feature type="transmembrane region" description="Helical" evidence="8">
    <location>
        <begin position="67"/>
        <end position="85"/>
    </location>
</feature>
<evidence type="ECO:0000259" key="9">
    <source>
        <dbReference type="PROSITE" id="PS50850"/>
    </source>
</evidence>
<dbReference type="InterPro" id="IPR005829">
    <property type="entry name" value="Sugar_transporter_CS"/>
</dbReference>
<dbReference type="InterPro" id="IPR036259">
    <property type="entry name" value="MFS_trans_sf"/>
</dbReference>
<evidence type="ECO:0000256" key="5">
    <source>
        <dbReference type="ARBA" id="ARBA00022989"/>
    </source>
</evidence>
<dbReference type="InterPro" id="IPR003663">
    <property type="entry name" value="Sugar/inositol_transpt"/>
</dbReference>
<protein>
    <submittedName>
        <fullName evidence="12">MFS domain-containing protein</fullName>
    </submittedName>
</protein>
<dbReference type="InterPro" id="IPR005828">
    <property type="entry name" value="MFS_sugar_transport-like"/>
</dbReference>
<dbReference type="InterPro" id="IPR020846">
    <property type="entry name" value="MFS_dom"/>
</dbReference>
<dbReference type="SUPFAM" id="SSF103473">
    <property type="entry name" value="MFS general substrate transporter"/>
    <property type="match status" value="1"/>
</dbReference>
<feature type="transmembrane region" description="Helical" evidence="8">
    <location>
        <begin position="121"/>
        <end position="142"/>
    </location>
</feature>